<dbReference type="Gene3D" id="1.25.40.510">
    <property type="entry name" value="GLE1-like"/>
    <property type="match status" value="1"/>
</dbReference>
<proteinExistence type="inferred from homology"/>
<evidence type="ECO:0000256" key="7">
    <source>
        <dbReference type="ARBA" id="ARBA00023132"/>
    </source>
</evidence>
<comment type="subcellular location">
    <subcellularLocation>
        <location evidence="1">Nucleus</location>
        <location evidence="1">Nuclear pore complex</location>
    </subcellularLocation>
</comment>
<keyword evidence="3" id="KW-0813">Transport</keyword>
<protein>
    <recommendedName>
        <fullName evidence="9">mRNA export factor GLE1</fullName>
    </recommendedName>
    <alternativeName>
        <fullName evidence="10">Nucleoporin GLE1</fullName>
    </alternativeName>
</protein>
<evidence type="ECO:0000256" key="9">
    <source>
        <dbReference type="ARBA" id="ARBA00026227"/>
    </source>
</evidence>
<dbReference type="GO" id="GO:0015031">
    <property type="term" value="P:protein transport"/>
    <property type="evidence" value="ECO:0007669"/>
    <property type="project" value="UniProtKB-KW"/>
</dbReference>
<keyword evidence="8" id="KW-0539">Nucleus</keyword>
<dbReference type="EMBL" id="JANBPY010000023">
    <property type="protein sequence ID" value="KAJ1969792.1"/>
    <property type="molecule type" value="Genomic_DNA"/>
</dbReference>
<feature type="compositionally biased region" description="Basic and acidic residues" evidence="11">
    <location>
        <begin position="159"/>
        <end position="170"/>
    </location>
</feature>
<evidence type="ECO:0000256" key="8">
    <source>
        <dbReference type="ARBA" id="ARBA00023242"/>
    </source>
</evidence>
<evidence type="ECO:0000313" key="12">
    <source>
        <dbReference type="EMBL" id="KAJ1969792.1"/>
    </source>
</evidence>
<feature type="compositionally biased region" description="Polar residues" evidence="11">
    <location>
        <begin position="171"/>
        <end position="180"/>
    </location>
</feature>
<dbReference type="GO" id="GO:0000822">
    <property type="term" value="F:inositol hexakisphosphate binding"/>
    <property type="evidence" value="ECO:0007669"/>
    <property type="project" value="TreeGrafter"/>
</dbReference>
<dbReference type="PANTHER" id="PTHR12960">
    <property type="entry name" value="GLE-1-RELATED"/>
    <property type="match status" value="1"/>
</dbReference>
<feature type="region of interest" description="Disordered" evidence="11">
    <location>
        <begin position="1"/>
        <end position="34"/>
    </location>
</feature>
<dbReference type="GO" id="GO:0031369">
    <property type="term" value="F:translation initiation factor binding"/>
    <property type="evidence" value="ECO:0007669"/>
    <property type="project" value="TreeGrafter"/>
</dbReference>
<reference evidence="12" key="1">
    <citation type="submission" date="2022-07" db="EMBL/GenBank/DDBJ databases">
        <title>Phylogenomic reconstructions and comparative analyses of Kickxellomycotina fungi.</title>
        <authorList>
            <person name="Reynolds N.K."/>
            <person name="Stajich J.E."/>
            <person name="Barry K."/>
            <person name="Grigoriev I.V."/>
            <person name="Crous P."/>
            <person name="Smith M.E."/>
        </authorList>
    </citation>
    <scope>NUCLEOTIDE SEQUENCE</scope>
    <source>
        <strain evidence="12">RSA 1196</strain>
    </source>
</reference>
<evidence type="ECO:0000256" key="5">
    <source>
        <dbReference type="ARBA" id="ARBA00022927"/>
    </source>
</evidence>
<evidence type="ECO:0000256" key="4">
    <source>
        <dbReference type="ARBA" id="ARBA00022816"/>
    </source>
</evidence>
<keyword evidence="7" id="KW-0906">Nuclear pore complex</keyword>
<comment type="similarity">
    <text evidence="2">Belongs to the GLE1 family.</text>
</comment>
<keyword evidence="13" id="KW-1185">Reference proteome</keyword>
<feature type="region of interest" description="Disordered" evidence="11">
    <location>
        <begin position="150"/>
        <end position="212"/>
    </location>
</feature>
<evidence type="ECO:0000256" key="3">
    <source>
        <dbReference type="ARBA" id="ARBA00022448"/>
    </source>
</evidence>
<keyword evidence="6" id="KW-0811">Translocation</keyword>
<dbReference type="GO" id="GO:0005543">
    <property type="term" value="F:phospholipid binding"/>
    <property type="evidence" value="ECO:0007669"/>
    <property type="project" value="TreeGrafter"/>
</dbReference>
<feature type="compositionally biased region" description="Polar residues" evidence="11">
    <location>
        <begin position="189"/>
        <end position="205"/>
    </location>
</feature>
<dbReference type="PANTHER" id="PTHR12960:SF0">
    <property type="entry name" value="MRNA EXPORT FACTOR GLE1"/>
    <property type="match status" value="1"/>
</dbReference>
<keyword evidence="5" id="KW-0653">Protein transport</keyword>
<evidence type="ECO:0000256" key="11">
    <source>
        <dbReference type="SAM" id="MobiDB-lite"/>
    </source>
</evidence>
<dbReference type="GO" id="GO:0005737">
    <property type="term" value="C:cytoplasm"/>
    <property type="evidence" value="ECO:0007669"/>
    <property type="project" value="TreeGrafter"/>
</dbReference>
<gene>
    <name evidence="12" type="ORF">IWQ62_000394</name>
</gene>
<feature type="compositionally biased region" description="Polar residues" evidence="11">
    <location>
        <begin position="1"/>
        <end position="11"/>
    </location>
</feature>
<dbReference type="InterPro" id="IPR038506">
    <property type="entry name" value="GLE1-like_sf"/>
</dbReference>
<evidence type="ECO:0000256" key="2">
    <source>
        <dbReference type="ARBA" id="ARBA00011056"/>
    </source>
</evidence>
<organism evidence="12 13">
    <name type="scientific">Dispira parvispora</name>
    <dbReference type="NCBI Taxonomy" id="1520584"/>
    <lineage>
        <taxon>Eukaryota</taxon>
        <taxon>Fungi</taxon>
        <taxon>Fungi incertae sedis</taxon>
        <taxon>Zoopagomycota</taxon>
        <taxon>Kickxellomycotina</taxon>
        <taxon>Dimargaritomycetes</taxon>
        <taxon>Dimargaritales</taxon>
        <taxon>Dimargaritaceae</taxon>
        <taxon>Dispira</taxon>
    </lineage>
</organism>
<sequence length="520" mass="59262">MSTYTPSSLLENPSLVGYPPGNGQDFSNSLNPPAGFPTDIMQTNLHPPNLSHIMRCRQCFIRMDNCNVQQDQHNSNLAKTFIEERRRQLREQGIQPDSAFFKSLAINSEQFEAEIEASFRQREQAISENISQVTQYLRALEEEENKRQAAIAEAARQQAELEARPHRRIQDSQPVQNVQPSPDKPVAPTATSESQPAPGTTTNAHPTEPQDTVAIPSIETIIENASMSPHSESKFRASYEIIHHIKEHVDPVVQATPEWWAQVSEIRRTIRVRVGQLVNTRECITRVADELDAMINRYKGLGQAMYMFVLNKVAKGVTQQIASEVSVHNNAAYPLAHLCVLLFQTHPKFLDVLLARLIKRCPYVTPAYPNQCPNETRHHYLRRIGYRRRGEDGLDDEAMYTEKMIGYMVFYAAIVQTQALVGTNVYGLERAWVWFSRLLNLQPQQISATLIQSFLEAAGTRFIQAYPRQGGKLLRTLMNYYFDHLPTTNRPALMRLKGYLEDYVNTNVLKELGNRDLNQD</sequence>
<dbReference type="AlphaFoldDB" id="A0A9W8E9P6"/>
<accession>A0A9W8E9P6</accession>
<dbReference type="GO" id="GO:0016973">
    <property type="term" value="P:poly(A)+ mRNA export from nucleus"/>
    <property type="evidence" value="ECO:0007669"/>
    <property type="project" value="InterPro"/>
</dbReference>
<evidence type="ECO:0000256" key="6">
    <source>
        <dbReference type="ARBA" id="ARBA00023010"/>
    </source>
</evidence>
<evidence type="ECO:0000313" key="13">
    <source>
        <dbReference type="Proteomes" id="UP001150925"/>
    </source>
</evidence>
<keyword evidence="4" id="KW-0509">mRNA transport</keyword>
<dbReference type="Proteomes" id="UP001150925">
    <property type="component" value="Unassembled WGS sequence"/>
</dbReference>
<dbReference type="InterPro" id="IPR012476">
    <property type="entry name" value="GLE1"/>
</dbReference>
<name>A0A9W8E9P6_9FUNG</name>
<evidence type="ECO:0000256" key="10">
    <source>
        <dbReference type="ARBA" id="ARBA00029983"/>
    </source>
</evidence>
<dbReference type="GO" id="GO:0044614">
    <property type="term" value="C:nuclear pore cytoplasmic filaments"/>
    <property type="evidence" value="ECO:0007669"/>
    <property type="project" value="TreeGrafter"/>
</dbReference>
<dbReference type="OrthoDB" id="420884at2759"/>
<dbReference type="Pfam" id="PF07817">
    <property type="entry name" value="GLE1"/>
    <property type="match status" value="1"/>
</dbReference>
<evidence type="ECO:0000256" key="1">
    <source>
        <dbReference type="ARBA" id="ARBA00004567"/>
    </source>
</evidence>
<comment type="caution">
    <text evidence="12">The sequence shown here is derived from an EMBL/GenBank/DDBJ whole genome shotgun (WGS) entry which is preliminary data.</text>
</comment>